<dbReference type="GO" id="GO:0000160">
    <property type="term" value="P:phosphorelay signal transduction system"/>
    <property type="evidence" value="ECO:0007669"/>
    <property type="project" value="InterPro"/>
</dbReference>
<evidence type="ECO:0000256" key="1">
    <source>
        <dbReference type="ARBA" id="ARBA00022553"/>
    </source>
</evidence>
<feature type="modified residue" description="4-aspartylphosphate" evidence="2">
    <location>
        <position position="112"/>
    </location>
</feature>
<evidence type="ECO:0000313" key="5">
    <source>
        <dbReference type="EMBL" id="REG19119.1"/>
    </source>
</evidence>
<protein>
    <submittedName>
        <fullName evidence="5">Response regulator receiver domain-containing protein</fullName>
    </submittedName>
    <submittedName>
        <fullName evidence="4">Two-component system response regulator OmpR</fullName>
    </submittedName>
</protein>
<reference evidence="5 7" key="2">
    <citation type="submission" date="2018-08" db="EMBL/GenBank/DDBJ databases">
        <title>Genomic Encyclopedia of Archaeal and Bacterial Type Strains, Phase II (KMG-II): from individual species to whole genera.</title>
        <authorList>
            <person name="Goeker M."/>
        </authorList>
    </citation>
    <scope>NUCLEOTIDE SEQUENCE [LARGE SCALE GENOMIC DNA]</scope>
    <source>
        <strain evidence="5 7">DSM 2261</strain>
    </source>
</reference>
<reference evidence="4 6" key="1">
    <citation type="submission" date="2015-05" db="EMBL/GenBank/DDBJ databases">
        <title>Genome assembly of Archangium gephyra DSM 2261.</title>
        <authorList>
            <person name="Sharma G."/>
            <person name="Subramanian S."/>
        </authorList>
    </citation>
    <scope>NUCLEOTIDE SEQUENCE [LARGE SCALE GENOMIC DNA]</scope>
    <source>
        <strain evidence="4 6">DSM 2261</strain>
    </source>
</reference>
<proteinExistence type="predicted"/>
<dbReference type="Pfam" id="PF00072">
    <property type="entry name" value="Response_reg"/>
    <property type="match status" value="1"/>
</dbReference>
<evidence type="ECO:0000313" key="7">
    <source>
        <dbReference type="Proteomes" id="UP000256345"/>
    </source>
</evidence>
<dbReference type="SMART" id="SM00448">
    <property type="entry name" value="REC"/>
    <property type="match status" value="1"/>
</dbReference>
<keyword evidence="7" id="KW-1185">Reference proteome</keyword>
<dbReference type="KEGG" id="age:AA314_09110"/>
<dbReference type="PANTHER" id="PTHR44591">
    <property type="entry name" value="STRESS RESPONSE REGULATOR PROTEIN 1"/>
    <property type="match status" value="1"/>
</dbReference>
<gene>
    <name evidence="4" type="ORF">AA314_09110</name>
    <name evidence="5" type="ORF">ATI61_12370</name>
</gene>
<dbReference type="InterPro" id="IPR011006">
    <property type="entry name" value="CheY-like_superfamily"/>
</dbReference>
<dbReference type="PANTHER" id="PTHR44591:SF18">
    <property type="entry name" value="REGULATORY PROTEIN"/>
    <property type="match status" value="1"/>
</dbReference>
<dbReference type="Proteomes" id="UP000256345">
    <property type="component" value="Unassembled WGS sequence"/>
</dbReference>
<dbReference type="Proteomes" id="UP000035579">
    <property type="component" value="Chromosome"/>
</dbReference>
<dbReference type="InterPro" id="IPR001789">
    <property type="entry name" value="Sig_transdc_resp-reg_receiver"/>
</dbReference>
<evidence type="ECO:0000313" key="4">
    <source>
        <dbReference type="EMBL" id="AKJ07484.1"/>
    </source>
</evidence>
<accession>A0AAC8QHC8</accession>
<dbReference type="EMBL" id="CP011509">
    <property type="protein sequence ID" value="AKJ07484.1"/>
    <property type="molecule type" value="Genomic_DNA"/>
</dbReference>
<dbReference type="CDD" id="cd00156">
    <property type="entry name" value="REC"/>
    <property type="match status" value="1"/>
</dbReference>
<evidence type="ECO:0000259" key="3">
    <source>
        <dbReference type="PROSITE" id="PS50110"/>
    </source>
</evidence>
<keyword evidence="1 2" id="KW-0597">Phosphoprotein</keyword>
<evidence type="ECO:0000256" key="2">
    <source>
        <dbReference type="PROSITE-ProRule" id="PRU00169"/>
    </source>
</evidence>
<dbReference type="EMBL" id="QUMU01000023">
    <property type="protein sequence ID" value="REG19119.1"/>
    <property type="molecule type" value="Genomic_DNA"/>
</dbReference>
<name>A0AAC8QHC8_9BACT</name>
<evidence type="ECO:0000313" key="6">
    <source>
        <dbReference type="Proteomes" id="UP000035579"/>
    </source>
</evidence>
<organism evidence="4 6">
    <name type="scientific">Archangium gephyra</name>
    <dbReference type="NCBI Taxonomy" id="48"/>
    <lineage>
        <taxon>Bacteria</taxon>
        <taxon>Pseudomonadati</taxon>
        <taxon>Myxococcota</taxon>
        <taxon>Myxococcia</taxon>
        <taxon>Myxococcales</taxon>
        <taxon>Cystobacterineae</taxon>
        <taxon>Archangiaceae</taxon>
        <taxon>Archangium</taxon>
    </lineage>
</organism>
<dbReference type="PROSITE" id="PS50110">
    <property type="entry name" value="RESPONSE_REGULATORY"/>
    <property type="match status" value="1"/>
</dbReference>
<feature type="domain" description="Response regulatory" evidence="3">
    <location>
        <begin position="55"/>
        <end position="177"/>
    </location>
</feature>
<dbReference type="Gene3D" id="3.40.50.2300">
    <property type="match status" value="1"/>
</dbReference>
<dbReference type="SUPFAM" id="SSF52172">
    <property type="entry name" value="CheY-like"/>
    <property type="match status" value="1"/>
</dbReference>
<sequence length="192" mass="20503">MPPAGQNDSGLRSRMRGLVGRGIPLAQVLLWKGILSPPGWCAVMSSPPSEPHPPRILLAEDDTELRALLTLTLARAGYAVVALEDGFELSDYVSLTRVCGGPLQPPDLLLSDARRPGLTGLDVLLQAQAAGLFCPVVILSAFADDATREAARRLGVRAFLDKPVDLKVLTATVRREISMHQGPGLRTSEVPP</sequence>
<dbReference type="AlphaFoldDB" id="A0AAC8QHC8"/>
<dbReference type="InterPro" id="IPR050595">
    <property type="entry name" value="Bact_response_regulator"/>
</dbReference>